<feature type="signal peptide" evidence="2">
    <location>
        <begin position="1"/>
        <end position="28"/>
    </location>
</feature>
<evidence type="ECO:0000313" key="3">
    <source>
        <dbReference type="EMBL" id="VFQ46187.1"/>
    </source>
</evidence>
<keyword evidence="4" id="KW-1185">Reference proteome</keyword>
<keyword evidence="2" id="KW-0732">Signal</keyword>
<dbReference type="AlphaFoldDB" id="A0A4U8YRS6"/>
<dbReference type="SUPFAM" id="SSF101898">
    <property type="entry name" value="NHL repeat"/>
    <property type="match status" value="1"/>
</dbReference>
<evidence type="ECO:0000313" key="4">
    <source>
        <dbReference type="Proteomes" id="UP000507962"/>
    </source>
</evidence>
<feature type="chain" id="PRO_5020216111" evidence="2">
    <location>
        <begin position="29"/>
        <end position="168"/>
    </location>
</feature>
<name>A0A4U8YRS6_9BACT</name>
<dbReference type="Proteomes" id="UP000507962">
    <property type="component" value="Unassembled WGS sequence"/>
</dbReference>
<sequence>MSYSHTATRCCFLLGLAVALTSISPACRADDTSPTPRAPAAKISFTKATQAPPSAVTMDRRGNLYIADPENGQVILMYPDGSQVLFAMGLRTPTGLAVDARGRLYVAEGSHGTIQCICPNGTKTLVAEGLSRPTGIAVDRDGNLTVACPGNGSIARIKGVGAVVEDAL</sequence>
<reference evidence="3 4" key="1">
    <citation type="submission" date="2019-03" db="EMBL/GenBank/DDBJ databases">
        <authorList>
            <person name="Nijsse B."/>
        </authorList>
    </citation>
    <scope>NUCLEOTIDE SEQUENCE [LARGE SCALE GENOMIC DNA]</scope>
    <source>
        <strain evidence="3">Desulfoluna butyratoxydans MSL71</strain>
    </source>
</reference>
<accession>A0A4U8YRS6</accession>
<dbReference type="RefSeq" id="WP_180143620.1">
    <property type="nucleotide sequence ID" value="NZ_CAADHO010000008.1"/>
</dbReference>
<dbReference type="EMBL" id="CAADHO010000008">
    <property type="protein sequence ID" value="VFQ46187.1"/>
    <property type="molecule type" value="Genomic_DNA"/>
</dbReference>
<proteinExistence type="predicted"/>
<keyword evidence="1" id="KW-0677">Repeat</keyword>
<evidence type="ECO:0000256" key="2">
    <source>
        <dbReference type="SAM" id="SignalP"/>
    </source>
</evidence>
<gene>
    <name evidence="3" type="ORF">MSL71_38500</name>
</gene>
<dbReference type="Pfam" id="PF01436">
    <property type="entry name" value="NHL"/>
    <property type="match status" value="1"/>
</dbReference>
<evidence type="ECO:0000256" key="1">
    <source>
        <dbReference type="ARBA" id="ARBA00022737"/>
    </source>
</evidence>
<dbReference type="InterPro" id="IPR011042">
    <property type="entry name" value="6-blade_b-propeller_TolB-like"/>
</dbReference>
<dbReference type="Gene3D" id="2.120.10.30">
    <property type="entry name" value="TolB, C-terminal domain"/>
    <property type="match status" value="1"/>
</dbReference>
<organism evidence="3 4">
    <name type="scientific">Desulfoluna butyratoxydans</name>
    <dbReference type="NCBI Taxonomy" id="231438"/>
    <lineage>
        <taxon>Bacteria</taxon>
        <taxon>Pseudomonadati</taxon>
        <taxon>Thermodesulfobacteriota</taxon>
        <taxon>Desulfobacteria</taxon>
        <taxon>Desulfobacterales</taxon>
        <taxon>Desulfolunaceae</taxon>
        <taxon>Desulfoluna</taxon>
    </lineage>
</organism>
<protein>
    <submittedName>
        <fullName evidence="3">Nhl repeat</fullName>
    </submittedName>
</protein>
<dbReference type="InterPro" id="IPR001258">
    <property type="entry name" value="NHL_repeat"/>
</dbReference>